<reference evidence="2" key="1">
    <citation type="submission" date="2024-06" db="EMBL/GenBank/DDBJ databases">
        <authorList>
            <person name="Lu L."/>
            <person name="Wei N."/>
            <person name="Zhang R."/>
        </authorList>
    </citation>
    <scope>NUCLEOTIDE SEQUENCE</scope>
</reference>
<name>A0AAU7VGH9_9CAUD</name>
<dbReference type="SUPFAM" id="SSF52540">
    <property type="entry name" value="P-loop containing nucleoside triphosphate hydrolases"/>
    <property type="match status" value="1"/>
</dbReference>
<dbReference type="InterPro" id="IPR027417">
    <property type="entry name" value="P-loop_NTPase"/>
</dbReference>
<sequence length="403" mass="45665">MEWSPDQDRALKAIDEWLKRGDTPRFSLGGYAGTGKTTLARHIAENHGGEVKFGAFTGKAASVLRAKGCPNATTIHKLIYQPKGSVGETEIEELQGLIQSEALKKDPDEQKLFTWRRELEKKTADSSAVFERKKECEIQEADLVIIDESSMVDRRMGTDLESYGIPVLYLGDPGQLPPVKGKPHLGPNDYDFVLEEIHRQAADSPIIWLANEVRHGRSVKFGELGDGLVKILRKSDWDMDVIVGADQVITGMNASRHRITRAMRKYIGFEQMYPLANDKLICRRNDHEKGVLNGVTCKALREGTKRGNIIYLDIEYDGREMGGVICDPGFFQENYGERTHYPKGDGIQQFDYGYCITGHKSQGSQWNHVVVADDKMRANDRSQRQKWLYTVFTRAEERLTYYV</sequence>
<dbReference type="CDD" id="cd18809">
    <property type="entry name" value="SF1_C_RecD"/>
    <property type="match status" value="1"/>
</dbReference>
<accession>A0AAU7VGH9</accession>
<dbReference type="EMBL" id="PP882867">
    <property type="protein sequence ID" value="XBW75372.1"/>
    <property type="molecule type" value="Genomic_DNA"/>
</dbReference>
<proteinExistence type="predicted"/>
<organism evidence="2">
    <name type="scientific">Dinoroseobacter phage vB_DshS_R26L</name>
    <dbReference type="NCBI Taxonomy" id="3161158"/>
    <lineage>
        <taxon>Viruses</taxon>
        <taxon>Duplodnaviria</taxon>
        <taxon>Heunggongvirae</taxon>
        <taxon>Uroviricota</taxon>
        <taxon>Caudoviricetes</taxon>
        <taxon>Nanhaivirus</taxon>
    </lineage>
</organism>
<evidence type="ECO:0000259" key="1">
    <source>
        <dbReference type="Pfam" id="PF13538"/>
    </source>
</evidence>
<protein>
    <submittedName>
        <fullName evidence="2">Exodeoxyribonuclease-5</fullName>
    </submittedName>
</protein>
<gene>
    <name evidence="2" type="ORF">vBDshSR26L_57</name>
</gene>
<evidence type="ECO:0000313" key="2">
    <source>
        <dbReference type="EMBL" id="XBW75372.1"/>
    </source>
</evidence>
<dbReference type="InterPro" id="IPR027785">
    <property type="entry name" value="UvrD-like_helicase_C"/>
</dbReference>
<dbReference type="Pfam" id="PF13538">
    <property type="entry name" value="UvrD_C_2"/>
    <property type="match status" value="1"/>
</dbReference>
<feature type="domain" description="UvrD-like helicase C-terminal" evidence="1">
    <location>
        <begin position="352"/>
        <end position="399"/>
    </location>
</feature>
<dbReference type="Gene3D" id="3.40.50.300">
    <property type="entry name" value="P-loop containing nucleotide triphosphate hydrolases"/>
    <property type="match status" value="2"/>
</dbReference>
<dbReference type="Pfam" id="PF13604">
    <property type="entry name" value="AAA_30"/>
    <property type="match status" value="1"/>
</dbReference>